<evidence type="ECO:0000313" key="3">
    <source>
        <dbReference type="EMBL" id="GMQ31465.1"/>
    </source>
</evidence>
<evidence type="ECO:0000313" key="4">
    <source>
        <dbReference type="Proteomes" id="UP001338309"/>
    </source>
</evidence>
<dbReference type="InterPro" id="IPR024618">
    <property type="entry name" value="DUF3857"/>
</dbReference>
<evidence type="ECO:0000259" key="2">
    <source>
        <dbReference type="Pfam" id="PF12969"/>
    </source>
</evidence>
<evidence type="ECO:0008006" key="5">
    <source>
        <dbReference type="Google" id="ProtNLM"/>
    </source>
</evidence>
<feature type="domain" description="Transglutaminase-like" evidence="1">
    <location>
        <begin position="296"/>
        <end position="359"/>
    </location>
</feature>
<protein>
    <recommendedName>
        <fullName evidence="5">DUF3857 domain-containing protein</fullName>
    </recommendedName>
</protein>
<dbReference type="Pfam" id="PF01841">
    <property type="entry name" value="Transglut_core"/>
    <property type="match status" value="1"/>
</dbReference>
<dbReference type="SUPFAM" id="SSF54001">
    <property type="entry name" value="Cysteine proteinases"/>
    <property type="match status" value="1"/>
</dbReference>
<organism evidence="3 4">
    <name type="scientific">Algoriphagus confluentis</name>
    <dbReference type="NCBI Taxonomy" id="1697556"/>
    <lineage>
        <taxon>Bacteria</taxon>
        <taxon>Pseudomonadati</taxon>
        <taxon>Bacteroidota</taxon>
        <taxon>Cytophagia</taxon>
        <taxon>Cytophagales</taxon>
        <taxon>Cyclobacteriaceae</taxon>
        <taxon>Algoriphagus</taxon>
    </lineage>
</organism>
<dbReference type="InterPro" id="IPR002931">
    <property type="entry name" value="Transglutaminase-like"/>
</dbReference>
<sequence length="644" mass="74739">MIRKSLLILVITLLNVGFCLGQADFGKYSEMELVLEEVPFQPDAKVVTLWEEANSYFVINGLSTDYHYRFKVLDDNHENFGDILIPYYRGKYNTEDISKIQAQVSYLENGSRKTFVLTKNEIKEVNLGGGEFQYVLVFPHVKKGSILELKYRKLDQEYGILEGWAFQKKYPALFSKYSFKAPDFFQYQMIMQGKQVAEAAEISERKNQYSWLRRDIPSLPNEPFIGNLLDYQERVDGYLFSSQYVSPNQSENSEIVYSSWSQLANAWLQVPDMNSYYFQSPESIPDYPTIKLDSLTKVEQAKKIYRYVVNEIKYLESSWIEPIYPLDILLKKKEGNSFDKNLLFLHLLRRSGFEANLVLINERYRGRTQLIPVPFINQFHDCVVLLNLEGNNILVDASDPNVPFGMLPIEKVRDRGFILEFDKGRLEDLTYTHRSGSIQMVSFESLSDGSMGFKSQIKFLDQEALAMSQYQKGIKDSVELLKKDQRFDRFEISNLTSLDQVESQRSFSIFFDAKLEEPKDELLYLTPFAFSRFFENPFVQNDRVLPVEFNYPFFENINASIPIPKGFELEDYPESVSITNPSKTIRFSYLINKVDDELKISSRLEFSTSVIPVSEYGDLKVLMETVSSKLKSPVILKKITFPNP</sequence>
<dbReference type="EMBL" id="BTPD01000019">
    <property type="protein sequence ID" value="GMQ31465.1"/>
    <property type="molecule type" value="Genomic_DNA"/>
</dbReference>
<accession>A0ABQ6PW66</accession>
<reference evidence="3 4" key="1">
    <citation type="submission" date="2023-08" db="EMBL/GenBank/DDBJ databases">
        <title>Draft genome sequence of Algoriphagus confluentis.</title>
        <authorList>
            <person name="Takatani N."/>
            <person name="Hosokawa M."/>
            <person name="Sawabe T."/>
        </authorList>
    </citation>
    <scope>NUCLEOTIDE SEQUENCE [LARGE SCALE GENOMIC DNA]</scope>
    <source>
        <strain evidence="3 4">NBRC 111222</strain>
    </source>
</reference>
<feature type="domain" description="DUF3857" evidence="2">
    <location>
        <begin position="64"/>
        <end position="218"/>
    </location>
</feature>
<comment type="caution">
    <text evidence="3">The sequence shown here is derived from an EMBL/GenBank/DDBJ whole genome shotgun (WGS) entry which is preliminary data.</text>
</comment>
<name>A0ABQ6PW66_9BACT</name>
<keyword evidence="4" id="KW-1185">Reference proteome</keyword>
<evidence type="ECO:0000259" key="1">
    <source>
        <dbReference type="Pfam" id="PF01841"/>
    </source>
</evidence>
<dbReference type="Gene3D" id="2.60.120.1130">
    <property type="match status" value="1"/>
</dbReference>
<proteinExistence type="predicted"/>
<dbReference type="InterPro" id="IPR038765">
    <property type="entry name" value="Papain-like_cys_pep_sf"/>
</dbReference>
<gene>
    <name evidence="3" type="ORF">Aconfl_41090</name>
</gene>
<dbReference type="Pfam" id="PF12969">
    <property type="entry name" value="DUF3857"/>
    <property type="match status" value="1"/>
</dbReference>
<dbReference type="Gene3D" id="2.60.40.3140">
    <property type="match status" value="1"/>
</dbReference>
<dbReference type="Gene3D" id="3.10.620.30">
    <property type="match status" value="1"/>
</dbReference>
<dbReference type="Proteomes" id="UP001338309">
    <property type="component" value="Unassembled WGS sequence"/>
</dbReference>